<proteinExistence type="predicted"/>
<evidence type="ECO:0000313" key="1">
    <source>
        <dbReference type="EnsemblPlants" id="AVESA.00010b.r2.3AG0435040.1.CDS"/>
    </source>
</evidence>
<reference evidence="1" key="2">
    <citation type="submission" date="2025-09" db="UniProtKB">
        <authorList>
            <consortium name="EnsemblPlants"/>
        </authorList>
    </citation>
    <scope>IDENTIFICATION</scope>
</reference>
<reference evidence="1" key="1">
    <citation type="submission" date="2021-05" db="EMBL/GenBank/DDBJ databases">
        <authorList>
            <person name="Scholz U."/>
            <person name="Mascher M."/>
            <person name="Fiebig A."/>
        </authorList>
    </citation>
    <scope>NUCLEOTIDE SEQUENCE [LARGE SCALE GENOMIC DNA]</scope>
</reference>
<accession>A0ACD5VH00</accession>
<sequence>MEDVAVAALPTAPAPVFSPATAGLTLIAAAATEPIVAVVAGAMEGVPITLSVPPVRTTTAMEEEGLPTGDEAAGSPCSVNSDCSSVASADFEGVGLGFFGSGVEGAAVVFEDSAASAATVEAEARVAAGGKSVFAVECVPLWGYTSICGRRPEMEDAVVAVPRFFGLPLWMLTGSNMVDGLDPISFRLPAHFFGVYDGHGGIYIHLENPNLISLGHRLSTLHSLFSSFSIIWAAKGCIPVNSTDYENPSQGLCCLMAGVILFSVLPLLPLILFVKLGLACIWKCIFEPVGYKKKQVV</sequence>
<organism evidence="1 2">
    <name type="scientific">Avena sativa</name>
    <name type="common">Oat</name>
    <dbReference type="NCBI Taxonomy" id="4498"/>
    <lineage>
        <taxon>Eukaryota</taxon>
        <taxon>Viridiplantae</taxon>
        <taxon>Streptophyta</taxon>
        <taxon>Embryophyta</taxon>
        <taxon>Tracheophyta</taxon>
        <taxon>Spermatophyta</taxon>
        <taxon>Magnoliopsida</taxon>
        <taxon>Liliopsida</taxon>
        <taxon>Poales</taxon>
        <taxon>Poaceae</taxon>
        <taxon>BOP clade</taxon>
        <taxon>Pooideae</taxon>
        <taxon>Poodae</taxon>
        <taxon>Poeae</taxon>
        <taxon>Poeae Chloroplast Group 1 (Aveneae type)</taxon>
        <taxon>Aveninae</taxon>
        <taxon>Avena</taxon>
    </lineage>
</organism>
<dbReference type="EnsemblPlants" id="AVESA.00010b.r2.3AG0435040.1">
    <property type="protein sequence ID" value="AVESA.00010b.r2.3AG0435040.1.CDS"/>
    <property type="gene ID" value="AVESA.00010b.r2.3AG0435040"/>
</dbReference>
<evidence type="ECO:0000313" key="2">
    <source>
        <dbReference type="Proteomes" id="UP001732700"/>
    </source>
</evidence>
<protein>
    <submittedName>
        <fullName evidence="1">Uncharacterized protein</fullName>
    </submittedName>
</protein>
<dbReference type="Proteomes" id="UP001732700">
    <property type="component" value="Chromosome 3A"/>
</dbReference>
<keyword evidence="2" id="KW-1185">Reference proteome</keyword>
<name>A0ACD5VH00_AVESA</name>